<name>A0ABM4TMS3_DROSZ</name>
<accession>A0ABM4TMS3</accession>
<proteinExistence type="inferred from homology"/>
<evidence type="ECO:0000256" key="5">
    <source>
        <dbReference type="ARBA" id="ARBA00022617"/>
    </source>
</evidence>
<dbReference type="Pfam" id="PF00067">
    <property type="entry name" value="p450"/>
    <property type="match status" value="1"/>
</dbReference>
<keyword evidence="11 13" id="KW-0503">Monooxygenase</keyword>
<dbReference type="PRINTS" id="PR00463">
    <property type="entry name" value="EP450I"/>
</dbReference>
<comment type="similarity">
    <text evidence="4 13">Belongs to the cytochrome P450 family.</text>
</comment>
<dbReference type="PANTHER" id="PTHR24292">
    <property type="entry name" value="CYTOCHROME P450"/>
    <property type="match status" value="1"/>
</dbReference>
<dbReference type="SUPFAM" id="SSF48264">
    <property type="entry name" value="Cytochrome P450"/>
    <property type="match status" value="1"/>
</dbReference>
<dbReference type="InterPro" id="IPR050476">
    <property type="entry name" value="Insect_CytP450_Detox"/>
</dbReference>
<evidence type="ECO:0000256" key="6">
    <source>
        <dbReference type="ARBA" id="ARBA00022723"/>
    </source>
</evidence>
<dbReference type="PANTHER" id="PTHR24292:SF100">
    <property type="entry name" value="CYTOCHROME P450 6A16, ISOFORM B-RELATED"/>
    <property type="match status" value="1"/>
</dbReference>
<evidence type="ECO:0000256" key="9">
    <source>
        <dbReference type="ARBA" id="ARBA00023002"/>
    </source>
</evidence>
<dbReference type="GeneID" id="139352569"/>
<evidence type="ECO:0000256" key="4">
    <source>
        <dbReference type="ARBA" id="ARBA00010617"/>
    </source>
</evidence>
<keyword evidence="15" id="KW-1185">Reference proteome</keyword>
<dbReference type="Gene3D" id="1.10.630.10">
    <property type="entry name" value="Cytochrome P450"/>
    <property type="match status" value="1"/>
</dbReference>
<evidence type="ECO:0000256" key="2">
    <source>
        <dbReference type="ARBA" id="ARBA00004174"/>
    </source>
</evidence>
<feature type="signal peptide" evidence="14">
    <location>
        <begin position="1"/>
        <end position="24"/>
    </location>
</feature>
<evidence type="ECO:0000256" key="7">
    <source>
        <dbReference type="ARBA" id="ARBA00022824"/>
    </source>
</evidence>
<keyword evidence="12" id="KW-0472">Membrane</keyword>
<evidence type="ECO:0000256" key="11">
    <source>
        <dbReference type="ARBA" id="ARBA00023033"/>
    </source>
</evidence>
<dbReference type="InterPro" id="IPR002401">
    <property type="entry name" value="Cyt_P450_E_grp-I"/>
</dbReference>
<keyword evidence="14" id="KW-0732">Signal</keyword>
<comment type="cofactor">
    <cofactor evidence="1">
        <name>heme</name>
        <dbReference type="ChEBI" id="CHEBI:30413"/>
    </cofactor>
</comment>
<keyword evidence="10 13" id="KW-0408">Iron</keyword>
<keyword evidence="7" id="KW-0256">Endoplasmic reticulum</keyword>
<sequence length="502" mass="57972">MSLLLSLVALLVSLLLFVARRRHGYWQRRGIPHDVPHPLYGNIKDWPKKRHIAKIFRDYYLKYKGSDYPFAGFFFFFTRTAVITNLELVKRVLIKDFNHFENRGVFYNEIDDPLSATVFSIEGQKWRHLRHKLTPTFTSGKMKNMFPIVVKVGEEMEKIFSGKTTSGQGQVLEIVDLVARYTADVIGNCAFGLNCNSLNNPRADFVTIGKRAITDRRYGGMLDFFLFGFPKLSRRLRLKLNVQEVEDFYTKIVRDTIDYRLKTKEKRHDFMDSLIEMYQKEQAGNSEDGLTFNELLAQAFIFFVAGFETSSTTMGFALYELARNQDVQDRLREEITNVLGKHNNEFTYEGIKEMKYLEQVVMETLRKYPVLAHLTRMTETDFSPEDSKYFIAKGTIVVIPALGIHYDSEIYPEPEKFKPERFTEEAIAARPACTWLPFGEGPRNCIGLRFGLMQTCVGLAYLIRGYKFSVAPETQIPMKVVVKSILLSAENGILLRVEKLSK</sequence>
<evidence type="ECO:0000256" key="8">
    <source>
        <dbReference type="ARBA" id="ARBA00022848"/>
    </source>
</evidence>
<dbReference type="PROSITE" id="PS00086">
    <property type="entry name" value="CYTOCHROME_P450"/>
    <property type="match status" value="1"/>
</dbReference>
<keyword evidence="6 13" id="KW-0479">Metal-binding</keyword>
<evidence type="ECO:0000313" key="15">
    <source>
        <dbReference type="Proteomes" id="UP001652628"/>
    </source>
</evidence>
<dbReference type="InterPro" id="IPR001128">
    <property type="entry name" value="Cyt_P450"/>
</dbReference>
<evidence type="ECO:0000256" key="12">
    <source>
        <dbReference type="ARBA" id="ARBA00023136"/>
    </source>
</evidence>
<evidence type="ECO:0000256" key="13">
    <source>
        <dbReference type="RuleBase" id="RU000461"/>
    </source>
</evidence>
<keyword evidence="5 13" id="KW-0349">Heme</keyword>
<evidence type="ECO:0000256" key="3">
    <source>
        <dbReference type="ARBA" id="ARBA00004406"/>
    </source>
</evidence>
<dbReference type="PRINTS" id="PR00385">
    <property type="entry name" value="P450"/>
</dbReference>
<dbReference type="RefSeq" id="XP_070851277.1">
    <property type="nucleotide sequence ID" value="XM_070995176.1"/>
</dbReference>
<evidence type="ECO:0000256" key="1">
    <source>
        <dbReference type="ARBA" id="ARBA00001971"/>
    </source>
</evidence>
<gene>
    <name evidence="16" type="primary">Cyp6a23</name>
</gene>
<reference evidence="16" key="1">
    <citation type="submission" date="2025-08" db="UniProtKB">
        <authorList>
            <consortium name="RefSeq"/>
        </authorList>
    </citation>
    <scope>IDENTIFICATION</scope>
</reference>
<dbReference type="CDD" id="cd11056">
    <property type="entry name" value="CYP6-like"/>
    <property type="match status" value="1"/>
</dbReference>
<evidence type="ECO:0000313" key="16">
    <source>
        <dbReference type="RefSeq" id="XP_070851277.1"/>
    </source>
</evidence>
<protein>
    <submittedName>
        <fullName evidence="16">Probable cytochrome P450 6a23</fullName>
    </submittedName>
</protein>
<evidence type="ECO:0000256" key="10">
    <source>
        <dbReference type="ARBA" id="ARBA00023004"/>
    </source>
</evidence>
<dbReference type="InterPro" id="IPR017972">
    <property type="entry name" value="Cyt_P450_CS"/>
</dbReference>
<dbReference type="Proteomes" id="UP001652628">
    <property type="component" value="Chromosome 2R"/>
</dbReference>
<keyword evidence="8" id="KW-0492">Microsome</keyword>
<dbReference type="InterPro" id="IPR036396">
    <property type="entry name" value="Cyt_P450_sf"/>
</dbReference>
<organism evidence="15 16">
    <name type="scientific">Drosophila suzukii</name>
    <name type="common">Spotted-wing drosophila fruit fly</name>
    <dbReference type="NCBI Taxonomy" id="28584"/>
    <lineage>
        <taxon>Eukaryota</taxon>
        <taxon>Metazoa</taxon>
        <taxon>Ecdysozoa</taxon>
        <taxon>Arthropoda</taxon>
        <taxon>Hexapoda</taxon>
        <taxon>Insecta</taxon>
        <taxon>Pterygota</taxon>
        <taxon>Neoptera</taxon>
        <taxon>Endopterygota</taxon>
        <taxon>Diptera</taxon>
        <taxon>Brachycera</taxon>
        <taxon>Muscomorpha</taxon>
        <taxon>Ephydroidea</taxon>
        <taxon>Drosophilidae</taxon>
        <taxon>Drosophila</taxon>
        <taxon>Sophophora</taxon>
    </lineage>
</organism>
<keyword evidence="9 13" id="KW-0560">Oxidoreductase</keyword>
<comment type="subcellular location">
    <subcellularLocation>
        <location evidence="3">Endoplasmic reticulum membrane</location>
        <topology evidence="3">Peripheral membrane protein</topology>
    </subcellularLocation>
    <subcellularLocation>
        <location evidence="2">Microsome membrane</location>
        <topology evidence="2">Peripheral membrane protein</topology>
    </subcellularLocation>
</comment>
<evidence type="ECO:0000256" key="14">
    <source>
        <dbReference type="SAM" id="SignalP"/>
    </source>
</evidence>
<feature type="chain" id="PRO_5045978960" evidence="14">
    <location>
        <begin position="25"/>
        <end position="502"/>
    </location>
</feature>